<dbReference type="Gene3D" id="2.60.260.20">
    <property type="entry name" value="Urease metallochaperone UreE, N-terminal domain"/>
    <property type="match status" value="1"/>
</dbReference>
<dbReference type="SMART" id="SM00988">
    <property type="entry name" value="UreE_N"/>
    <property type="match status" value="1"/>
</dbReference>
<dbReference type="GO" id="GO:0016151">
    <property type="term" value="F:nickel cation binding"/>
    <property type="evidence" value="ECO:0007669"/>
    <property type="project" value="InterPro"/>
</dbReference>
<dbReference type="SUPFAM" id="SSF69737">
    <property type="entry name" value="Urease metallochaperone UreE, C-terminal domain"/>
    <property type="match status" value="1"/>
</dbReference>
<dbReference type="HOGENOM" id="CLU_1567901_0_0_3"/>
<dbReference type="Pfam" id="PF05194">
    <property type="entry name" value="UreE_C"/>
    <property type="match status" value="1"/>
</dbReference>
<dbReference type="GO" id="GO:0065003">
    <property type="term" value="P:protein-containing complex assembly"/>
    <property type="evidence" value="ECO:0007669"/>
    <property type="project" value="InterPro"/>
</dbReference>
<dbReference type="STRING" id="497965.Cyan7822_2697"/>
<evidence type="ECO:0000313" key="2">
    <source>
        <dbReference type="EMBL" id="ADN14664.1"/>
    </source>
</evidence>
<dbReference type="InterPro" id="IPR036118">
    <property type="entry name" value="UreE_N_sf"/>
</dbReference>
<sequence length="176" mass="20354">MFYLPMIELAETYLGNITENSSLSQRIEKALSDENCLKVYLNHTDSGKGRIHTHTTCGKEIGIVKSRDWSLQEGDVFETQQGKLLLVHLEQQKLMVIRFNLPVNHPINLVHLGHVLGNHHWPIIVQNDKLYVHLAADEEVIEKTIRNFSIPGLEISYEWRRSGDKLVFCENKDHHH</sequence>
<dbReference type="KEGG" id="cyj:Cyan7822_2697"/>
<gene>
    <name evidence="2" type="ordered locus">Cyan7822_2697</name>
</gene>
<accession>E0UK28</accession>
<dbReference type="EMBL" id="CP002198">
    <property type="protein sequence ID" value="ADN14664.1"/>
    <property type="molecule type" value="Genomic_DNA"/>
</dbReference>
<dbReference type="InterPro" id="IPR007864">
    <property type="entry name" value="UreE_C_dom"/>
</dbReference>
<dbReference type="Proteomes" id="UP000008206">
    <property type="component" value="Chromosome"/>
</dbReference>
<dbReference type="SUPFAM" id="SSF69287">
    <property type="entry name" value="Urease metallochaperone UreE, N-terminal domain"/>
    <property type="match status" value="1"/>
</dbReference>
<keyword evidence="3" id="KW-1185">Reference proteome</keyword>
<evidence type="ECO:0000259" key="1">
    <source>
        <dbReference type="SMART" id="SM00988"/>
    </source>
</evidence>
<organism evidence="2 3">
    <name type="scientific">Gloeothece verrucosa (strain PCC 7822)</name>
    <name type="common">Cyanothece sp. (strain PCC 7822)</name>
    <dbReference type="NCBI Taxonomy" id="497965"/>
    <lineage>
        <taxon>Bacteria</taxon>
        <taxon>Bacillati</taxon>
        <taxon>Cyanobacteriota</taxon>
        <taxon>Cyanophyceae</taxon>
        <taxon>Oscillatoriophycideae</taxon>
        <taxon>Chroococcales</taxon>
        <taxon>Aphanothecaceae</taxon>
        <taxon>Gloeothece</taxon>
        <taxon>Gloeothece verrucosa</taxon>
    </lineage>
</organism>
<protein>
    <recommendedName>
        <fullName evidence="1">UreE urease accessory N-terminal domain-containing protein</fullName>
    </recommendedName>
</protein>
<dbReference type="InterPro" id="IPR004029">
    <property type="entry name" value="UreE_N"/>
</dbReference>
<feature type="domain" description="UreE urease accessory N-terminal" evidence="1">
    <location>
        <begin position="20"/>
        <end position="85"/>
    </location>
</feature>
<dbReference type="AlphaFoldDB" id="E0UK28"/>
<dbReference type="GO" id="GO:0019627">
    <property type="term" value="P:urea metabolic process"/>
    <property type="evidence" value="ECO:0007669"/>
    <property type="project" value="InterPro"/>
</dbReference>
<dbReference type="eggNOG" id="COG2371">
    <property type="taxonomic scope" value="Bacteria"/>
</dbReference>
<reference evidence="3" key="1">
    <citation type="journal article" date="2011" name="MBio">
        <title>Novel metabolic attributes of the genus Cyanothece, comprising a group of unicellular nitrogen-fixing Cyanobacteria.</title>
        <authorList>
            <person name="Bandyopadhyay A."/>
            <person name="Elvitigala T."/>
            <person name="Welsh E."/>
            <person name="Stockel J."/>
            <person name="Liberton M."/>
            <person name="Min H."/>
            <person name="Sherman L.A."/>
            <person name="Pakrasi H.B."/>
        </authorList>
    </citation>
    <scope>NUCLEOTIDE SEQUENCE [LARGE SCALE GENOMIC DNA]</scope>
    <source>
        <strain evidence="3">PCC 7822</strain>
    </source>
</reference>
<name>E0UK28_GLOV7</name>
<evidence type="ECO:0000313" key="3">
    <source>
        <dbReference type="Proteomes" id="UP000008206"/>
    </source>
</evidence>
<proteinExistence type="predicted"/>